<evidence type="ECO:0000313" key="3">
    <source>
        <dbReference type="Proteomes" id="UP000824782"/>
    </source>
</evidence>
<gene>
    <name evidence="2" type="ORF">GDO81_025565</name>
</gene>
<dbReference type="EMBL" id="WNYA01000424">
    <property type="protein sequence ID" value="KAG8548400.1"/>
    <property type="molecule type" value="Genomic_DNA"/>
</dbReference>
<dbReference type="AlphaFoldDB" id="A0AAV6ZM39"/>
<evidence type="ECO:0000313" key="2">
    <source>
        <dbReference type="EMBL" id="KAG8548400.1"/>
    </source>
</evidence>
<evidence type="ECO:0000256" key="1">
    <source>
        <dbReference type="SAM" id="MobiDB-lite"/>
    </source>
</evidence>
<proteinExistence type="predicted"/>
<protein>
    <submittedName>
        <fullName evidence="2">Uncharacterized protein</fullName>
    </submittedName>
</protein>
<feature type="region of interest" description="Disordered" evidence="1">
    <location>
        <begin position="148"/>
        <end position="170"/>
    </location>
</feature>
<reference evidence="2" key="1">
    <citation type="thesis" date="2020" institute="ProQuest LLC" country="789 East Eisenhower Parkway, Ann Arbor, MI, USA">
        <title>Comparative Genomics and Chromosome Evolution.</title>
        <authorList>
            <person name="Mudd A.B."/>
        </authorList>
    </citation>
    <scope>NUCLEOTIDE SEQUENCE</scope>
    <source>
        <strain evidence="2">237g6f4</strain>
        <tissue evidence="2">Blood</tissue>
    </source>
</reference>
<comment type="caution">
    <text evidence="2">The sequence shown here is derived from an EMBL/GenBank/DDBJ whole genome shotgun (WGS) entry which is preliminary data.</text>
</comment>
<feature type="compositionally biased region" description="Gly residues" evidence="1">
    <location>
        <begin position="160"/>
        <end position="170"/>
    </location>
</feature>
<accession>A0AAV6ZM39</accession>
<name>A0AAV6ZM39_ENGPU</name>
<feature type="region of interest" description="Disordered" evidence="1">
    <location>
        <begin position="60"/>
        <end position="95"/>
    </location>
</feature>
<sequence>MVRGHKQRCLSAVEQRVPSDLDLQELQEEQDRFLGVPMRRYGPTRSSVHVRDSFRRHSWEPGKRMQEEEPGYESLSLNAEEEMEETLGYSRDPRRTPIIRSTDMLESLLSLRGEDVEVTQEEHAKRLQEYLSNANRYNPLSKSVSMTGIDGEWKDPGYHRSGGGDATFSK</sequence>
<dbReference type="Proteomes" id="UP000824782">
    <property type="component" value="Unassembled WGS sequence"/>
</dbReference>
<organism evidence="2 3">
    <name type="scientific">Engystomops pustulosus</name>
    <name type="common">Tungara frog</name>
    <name type="synonym">Physalaemus pustulosus</name>
    <dbReference type="NCBI Taxonomy" id="76066"/>
    <lineage>
        <taxon>Eukaryota</taxon>
        <taxon>Metazoa</taxon>
        <taxon>Chordata</taxon>
        <taxon>Craniata</taxon>
        <taxon>Vertebrata</taxon>
        <taxon>Euteleostomi</taxon>
        <taxon>Amphibia</taxon>
        <taxon>Batrachia</taxon>
        <taxon>Anura</taxon>
        <taxon>Neobatrachia</taxon>
        <taxon>Hyloidea</taxon>
        <taxon>Leptodactylidae</taxon>
        <taxon>Leiuperinae</taxon>
        <taxon>Engystomops</taxon>
    </lineage>
</organism>
<keyword evidence="3" id="KW-1185">Reference proteome</keyword>